<dbReference type="PANTHER" id="PTHR42939:SF1">
    <property type="entry name" value="ABC TRANSPORTER ATP-BINDING PROTEIN ALBC-RELATED"/>
    <property type="match status" value="1"/>
</dbReference>
<dbReference type="GO" id="GO:0005524">
    <property type="term" value="F:ATP binding"/>
    <property type="evidence" value="ECO:0007669"/>
    <property type="project" value="UniProtKB-KW"/>
</dbReference>
<reference evidence="5 6" key="1">
    <citation type="submission" date="2020-04" db="EMBL/GenBank/DDBJ databases">
        <title>Flammeovirgaceae bacterium KN852 isolated from deep sea.</title>
        <authorList>
            <person name="Zhang D.-C."/>
        </authorList>
    </citation>
    <scope>NUCLEOTIDE SEQUENCE [LARGE SCALE GENOMIC DNA]</scope>
    <source>
        <strain evidence="5 6">KN852</strain>
    </source>
</reference>
<evidence type="ECO:0000256" key="2">
    <source>
        <dbReference type="ARBA" id="ARBA00022741"/>
    </source>
</evidence>
<dbReference type="InterPro" id="IPR017871">
    <property type="entry name" value="ABC_transporter-like_CS"/>
</dbReference>
<dbReference type="AlphaFoldDB" id="A0A848J231"/>
<dbReference type="EMBL" id="JABBNU010000005">
    <property type="protein sequence ID" value="NMM48600.1"/>
    <property type="molecule type" value="Genomic_DNA"/>
</dbReference>
<accession>A0A848J231</accession>
<dbReference type="GO" id="GO:0016887">
    <property type="term" value="F:ATP hydrolysis activity"/>
    <property type="evidence" value="ECO:0007669"/>
    <property type="project" value="InterPro"/>
</dbReference>
<dbReference type="Gene3D" id="3.40.50.300">
    <property type="entry name" value="P-loop containing nucleotide triphosphate hydrolases"/>
    <property type="match status" value="1"/>
</dbReference>
<keyword evidence="6" id="KW-1185">Reference proteome</keyword>
<feature type="domain" description="AAA+ ATPase" evidence="4">
    <location>
        <begin position="7"/>
        <end position="186"/>
    </location>
</feature>
<dbReference type="InterPro" id="IPR051782">
    <property type="entry name" value="ABC_Transporter_VariousFunc"/>
</dbReference>
<dbReference type="PANTHER" id="PTHR42939">
    <property type="entry name" value="ABC TRANSPORTER ATP-BINDING PROTEIN ALBC-RELATED"/>
    <property type="match status" value="1"/>
</dbReference>
<evidence type="ECO:0000256" key="3">
    <source>
        <dbReference type="ARBA" id="ARBA00022840"/>
    </source>
</evidence>
<evidence type="ECO:0000256" key="1">
    <source>
        <dbReference type="ARBA" id="ARBA00022448"/>
    </source>
</evidence>
<dbReference type="Proteomes" id="UP000559010">
    <property type="component" value="Unassembled WGS sequence"/>
</dbReference>
<evidence type="ECO:0000313" key="6">
    <source>
        <dbReference type="Proteomes" id="UP000559010"/>
    </source>
</evidence>
<keyword evidence="2" id="KW-0547">Nucleotide-binding</keyword>
<name>A0A848J231_9BACT</name>
<protein>
    <submittedName>
        <fullName evidence="5">ATP-binding cassette domain-containing protein</fullName>
    </submittedName>
</protein>
<dbReference type="InterPro" id="IPR003439">
    <property type="entry name" value="ABC_transporter-like_ATP-bd"/>
</dbReference>
<evidence type="ECO:0000259" key="4">
    <source>
        <dbReference type="SMART" id="SM00382"/>
    </source>
</evidence>
<dbReference type="PROSITE" id="PS00211">
    <property type="entry name" value="ABC_TRANSPORTER_1"/>
    <property type="match status" value="1"/>
</dbReference>
<organism evidence="5 6">
    <name type="scientific">Marinigracilibium pacificum</name>
    <dbReference type="NCBI Taxonomy" id="2729599"/>
    <lineage>
        <taxon>Bacteria</taxon>
        <taxon>Pseudomonadati</taxon>
        <taxon>Bacteroidota</taxon>
        <taxon>Cytophagia</taxon>
        <taxon>Cytophagales</taxon>
        <taxon>Flammeovirgaceae</taxon>
        <taxon>Marinigracilibium</taxon>
    </lineage>
</organism>
<evidence type="ECO:0000313" key="5">
    <source>
        <dbReference type="EMBL" id="NMM48600.1"/>
    </source>
</evidence>
<dbReference type="SMART" id="SM00382">
    <property type="entry name" value="AAA"/>
    <property type="match status" value="1"/>
</dbReference>
<proteinExistence type="predicted"/>
<dbReference type="Pfam" id="PF00005">
    <property type="entry name" value="ABC_tran"/>
    <property type="match status" value="1"/>
</dbReference>
<comment type="caution">
    <text evidence="5">The sequence shown here is derived from an EMBL/GenBank/DDBJ whole genome shotgun (WGS) entry which is preliminary data.</text>
</comment>
<dbReference type="InterPro" id="IPR003593">
    <property type="entry name" value="AAA+_ATPase"/>
</dbReference>
<keyword evidence="1" id="KW-0813">Transport</keyword>
<dbReference type="SUPFAM" id="SSF52540">
    <property type="entry name" value="P-loop containing nucleoside triphosphate hydrolases"/>
    <property type="match status" value="1"/>
</dbReference>
<sequence length="186" mass="21407">MNYKFEHGRSYAITGNNGSGKSTLIKSISGALLATKGDIKYFDQQGKAISDEEIYKYLIYVAPYFDLIEEFTLNEALDFHFSFKPLVKGIKMEDLPKKMLLDGAQNKFIKHFSSGMKQRLKLGLAFFSDVPVVLLDEPCTNLDETGITWYKKQMQEIHSKRLIIISSNQKFEYELADFVLNMIDYK</sequence>
<dbReference type="InterPro" id="IPR027417">
    <property type="entry name" value="P-loop_NTPase"/>
</dbReference>
<keyword evidence="3 5" id="KW-0067">ATP-binding</keyword>
<gene>
    <name evidence="5" type="ORF">HH304_09330</name>
</gene>